<feature type="signal peptide" evidence="2">
    <location>
        <begin position="1"/>
        <end position="20"/>
    </location>
</feature>
<reference evidence="4" key="1">
    <citation type="submission" date="2022-07" db="EMBL/GenBank/DDBJ databases">
        <title>Tahibacter sp., a new gammaproteobacterium isolated from the silt sample collected at pig farm.</title>
        <authorList>
            <person name="Chen H."/>
        </authorList>
    </citation>
    <scope>NUCLEOTIDE SEQUENCE</scope>
    <source>
        <strain evidence="4">P2K</strain>
    </source>
</reference>
<dbReference type="InterPro" id="IPR001314">
    <property type="entry name" value="Peptidase_S1A"/>
</dbReference>
<dbReference type="InterPro" id="IPR009003">
    <property type="entry name" value="Peptidase_S1_PA"/>
</dbReference>
<evidence type="ECO:0000256" key="2">
    <source>
        <dbReference type="SAM" id="SignalP"/>
    </source>
</evidence>
<dbReference type="InterPro" id="IPR043504">
    <property type="entry name" value="Peptidase_S1_PA_chymotrypsin"/>
</dbReference>
<evidence type="ECO:0000313" key="4">
    <source>
        <dbReference type="EMBL" id="MCQ4164722.1"/>
    </source>
</evidence>
<dbReference type="EMBL" id="JANFQO010000006">
    <property type="protein sequence ID" value="MCQ4164722.1"/>
    <property type="molecule type" value="Genomic_DNA"/>
</dbReference>
<proteinExistence type="predicted"/>
<feature type="domain" description="Peptidase S1" evidence="3">
    <location>
        <begin position="27"/>
        <end position="263"/>
    </location>
</feature>
<comment type="caution">
    <text evidence="4">The sequence shown here is derived from an EMBL/GenBank/DDBJ whole genome shotgun (WGS) entry which is preliminary data.</text>
</comment>
<protein>
    <submittedName>
        <fullName evidence="4">Trypsin-like serine protease</fullName>
        <ecNumber evidence="4">3.4.21.-</ecNumber>
    </submittedName>
</protein>
<dbReference type="EC" id="3.4.21.-" evidence="4"/>
<keyword evidence="4" id="KW-0378">Hydrolase</keyword>
<dbReference type="SUPFAM" id="SSF50494">
    <property type="entry name" value="Trypsin-like serine proteases"/>
    <property type="match status" value="1"/>
</dbReference>
<keyword evidence="1" id="KW-1015">Disulfide bond</keyword>
<keyword evidence="2" id="KW-0732">Signal</keyword>
<dbReference type="PANTHER" id="PTHR24250">
    <property type="entry name" value="CHYMOTRYPSIN-RELATED"/>
    <property type="match status" value="1"/>
</dbReference>
<dbReference type="Gene3D" id="2.40.10.10">
    <property type="entry name" value="Trypsin-like serine proteases"/>
    <property type="match status" value="1"/>
</dbReference>
<evidence type="ECO:0000313" key="5">
    <source>
        <dbReference type="Proteomes" id="UP001165498"/>
    </source>
</evidence>
<dbReference type="InterPro" id="IPR001254">
    <property type="entry name" value="Trypsin_dom"/>
</dbReference>
<dbReference type="PROSITE" id="PS50240">
    <property type="entry name" value="TRYPSIN_DOM"/>
    <property type="match status" value="1"/>
</dbReference>
<dbReference type="Proteomes" id="UP001165498">
    <property type="component" value="Unassembled WGS sequence"/>
</dbReference>
<gene>
    <name evidence="4" type="ORF">NM961_08370</name>
</gene>
<dbReference type="SMART" id="SM00020">
    <property type="entry name" value="Tryp_SPc"/>
    <property type="match status" value="1"/>
</dbReference>
<keyword evidence="5" id="KW-1185">Reference proteome</keyword>
<dbReference type="GO" id="GO:0016787">
    <property type="term" value="F:hydrolase activity"/>
    <property type="evidence" value="ECO:0007669"/>
    <property type="project" value="UniProtKB-KW"/>
</dbReference>
<feature type="chain" id="PRO_5045326821" evidence="2">
    <location>
        <begin position="21"/>
        <end position="267"/>
    </location>
</feature>
<evidence type="ECO:0000259" key="3">
    <source>
        <dbReference type="PROSITE" id="PS50240"/>
    </source>
</evidence>
<evidence type="ECO:0000256" key="1">
    <source>
        <dbReference type="ARBA" id="ARBA00023157"/>
    </source>
</evidence>
<sequence length="267" mass="28676">MSSLHFAALLLLAFAPAASAIVIRDDVPEGRYRVAPEEFPALADLPHEGHGVLIARQWVVTVAHAVQGTAVNEICLAGRARAVAEVILHPAYRRPDKSLESGDAAPLIAALAASDDIALIRLAEPVEDVKPVALFRGNGEEGRLARLFGAGASGDGRRGQDMQSPHRTVLRRAYNRITQAQGRWLTYRFDSGSTALPLEGMLGNGDSGGPVLIRQGGSWKLAGLASWKLAQGELADFRPGLYGQVSYQVRLSHYAAWIAEVMAARDR</sequence>
<dbReference type="PRINTS" id="PR00722">
    <property type="entry name" value="CHYMOTRYPSIN"/>
</dbReference>
<organism evidence="4 5">
    <name type="scientific">Tahibacter harae</name>
    <dbReference type="NCBI Taxonomy" id="2963937"/>
    <lineage>
        <taxon>Bacteria</taxon>
        <taxon>Pseudomonadati</taxon>
        <taxon>Pseudomonadota</taxon>
        <taxon>Gammaproteobacteria</taxon>
        <taxon>Lysobacterales</taxon>
        <taxon>Rhodanobacteraceae</taxon>
        <taxon>Tahibacter</taxon>
    </lineage>
</organism>
<accession>A0ABT1QR03</accession>
<name>A0ABT1QR03_9GAMM</name>
<dbReference type="RefSeq" id="WP_255913621.1">
    <property type="nucleotide sequence ID" value="NZ_JANFQO010000006.1"/>
</dbReference>
<dbReference type="Pfam" id="PF00089">
    <property type="entry name" value="Trypsin"/>
    <property type="match status" value="1"/>
</dbReference>